<dbReference type="AlphaFoldDB" id="A0AAD1XSW8"/>
<dbReference type="Proteomes" id="UP001295684">
    <property type="component" value="Unassembled WGS sequence"/>
</dbReference>
<comment type="caution">
    <text evidence="1">The sequence shown here is derived from an EMBL/GenBank/DDBJ whole genome shotgun (WGS) entry which is preliminary data.</text>
</comment>
<dbReference type="Gene3D" id="3.80.10.10">
    <property type="entry name" value="Ribonuclease Inhibitor"/>
    <property type="match status" value="1"/>
</dbReference>
<gene>
    <name evidence="1" type="ORF">ECRASSUSDP1_LOCUS19659</name>
</gene>
<dbReference type="SUPFAM" id="SSF52047">
    <property type="entry name" value="RNI-like"/>
    <property type="match status" value="1"/>
</dbReference>
<accession>A0AAD1XSW8</accession>
<evidence type="ECO:0000313" key="1">
    <source>
        <dbReference type="EMBL" id="CAI2378264.1"/>
    </source>
</evidence>
<protein>
    <submittedName>
        <fullName evidence="1">Uncharacterized protein</fullName>
    </submittedName>
</protein>
<name>A0AAD1XSW8_EUPCR</name>
<organism evidence="1 2">
    <name type="scientific">Euplotes crassus</name>
    <dbReference type="NCBI Taxonomy" id="5936"/>
    <lineage>
        <taxon>Eukaryota</taxon>
        <taxon>Sar</taxon>
        <taxon>Alveolata</taxon>
        <taxon>Ciliophora</taxon>
        <taxon>Intramacronucleata</taxon>
        <taxon>Spirotrichea</taxon>
        <taxon>Hypotrichia</taxon>
        <taxon>Euplotida</taxon>
        <taxon>Euplotidae</taxon>
        <taxon>Moneuplotes</taxon>
    </lineage>
</organism>
<dbReference type="EMBL" id="CAMPGE010019971">
    <property type="protein sequence ID" value="CAI2378264.1"/>
    <property type="molecule type" value="Genomic_DNA"/>
</dbReference>
<dbReference type="InterPro" id="IPR032675">
    <property type="entry name" value="LRR_dom_sf"/>
</dbReference>
<sequence length="259" mass="30325">MESQKNRTEREILEESRKIELLMSRIAKFRLFYEGYRAIDDMGDFETESHHQECINIGFNSCRDFDLVKLLMPLVHYNVMVIDFYNCSKRNKWILKFLRNSFPNQVYRFVLDSDSPFGYSVSYYFGDVIRISSKIQKEILLNKFCISFSQFKRLITAYKHLESVKITSCKLSIPIVADLHLALKNTQIQELDLYFCGAPKLSNWKDNPQEFKNLIKGLSTSEHLKTSLSKLTLKGCYIPHHKAEHLLLNTGFNPKILTT</sequence>
<evidence type="ECO:0000313" key="2">
    <source>
        <dbReference type="Proteomes" id="UP001295684"/>
    </source>
</evidence>
<reference evidence="1" key="1">
    <citation type="submission" date="2023-07" db="EMBL/GenBank/DDBJ databases">
        <authorList>
            <consortium name="AG Swart"/>
            <person name="Singh M."/>
            <person name="Singh A."/>
            <person name="Seah K."/>
            <person name="Emmerich C."/>
        </authorList>
    </citation>
    <scope>NUCLEOTIDE SEQUENCE</scope>
    <source>
        <strain evidence="1">DP1</strain>
    </source>
</reference>
<proteinExistence type="predicted"/>
<keyword evidence="2" id="KW-1185">Reference proteome</keyword>